<reference evidence="1" key="1">
    <citation type="submission" date="2021-05" db="EMBL/GenBank/DDBJ databases">
        <title>Complete genome sequence of the cellulolytic planctomycete Telmatocola sphagniphila SP2T and characterization of the first cellulase from planctomycetes.</title>
        <authorList>
            <person name="Rakitin A.L."/>
            <person name="Beletsky A.V."/>
            <person name="Naumoff D.G."/>
            <person name="Kulichevskaya I.S."/>
            <person name="Mardanov A.V."/>
            <person name="Ravin N.V."/>
            <person name="Dedysh S.N."/>
        </authorList>
    </citation>
    <scope>NUCLEOTIDE SEQUENCE</scope>
    <source>
        <strain evidence="1">SP2T</strain>
    </source>
</reference>
<dbReference type="Pfam" id="PF13450">
    <property type="entry name" value="NAD_binding_8"/>
    <property type="match status" value="1"/>
</dbReference>
<organism evidence="1 2">
    <name type="scientific">Telmatocola sphagniphila</name>
    <dbReference type="NCBI Taxonomy" id="1123043"/>
    <lineage>
        <taxon>Bacteria</taxon>
        <taxon>Pseudomonadati</taxon>
        <taxon>Planctomycetota</taxon>
        <taxon>Planctomycetia</taxon>
        <taxon>Gemmatales</taxon>
        <taxon>Gemmataceae</taxon>
    </lineage>
</organism>
<dbReference type="AlphaFoldDB" id="A0A8E6B913"/>
<dbReference type="EMBL" id="CP074694">
    <property type="protein sequence ID" value="QVL33519.1"/>
    <property type="molecule type" value="Genomic_DNA"/>
</dbReference>
<dbReference type="Proteomes" id="UP000676194">
    <property type="component" value="Chromosome"/>
</dbReference>
<dbReference type="InterPro" id="IPR036188">
    <property type="entry name" value="FAD/NAD-bd_sf"/>
</dbReference>
<evidence type="ECO:0000313" key="2">
    <source>
        <dbReference type="Proteomes" id="UP000676194"/>
    </source>
</evidence>
<accession>A0A8E6B913</accession>
<sequence length="472" mass="51199">MSEQTDAIVVGSGPNGLSAAIVLAKAGLSVLLVEGAPNLGGSVRSANLTLPGFLHDVCSAVYPMGIASPYWKQLPLQEHGLEWIQPHYPFAHPLDNGTAVIQERSIEGTAERLGEDSRSYLKLMQPLVRKSEILFKELVGPFRIPRHSLTAMKFGLPALRSGAGLARFYFKETPAQALWSGLAAHAVLPLEMRPGSAIALMLGIAGHAVGWPIVKGGSRNLTEALASYFRFLGGKIETDRYVKSYSEVRGYRLALFDVGPHQLEKILGEHCPPRYARTLKKYRYGPGVCKVDWALSAPIPWKAAECRVAGTIHVGGTLEEVCLSESEAWKGVHSERPFVMLGQPTINDPNRAPSGQHTAWGYCHVPNGSSVDMTERIESQVERFAPGFRETILARYTRISSSWDSYNPNLVGGDIVGGVADLYQLFARPALRWNPYSTPLPGVFICSASSPPGAGVHGLCGYYAAHSALKSL</sequence>
<name>A0A8E6B913_9BACT</name>
<gene>
    <name evidence="1" type="ORF">KIH39_06310</name>
</gene>
<dbReference type="PANTHER" id="PTHR10668">
    <property type="entry name" value="PHYTOENE DEHYDROGENASE"/>
    <property type="match status" value="1"/>
</dbReference>
<dbReference type="Gene3D" id="3.50.50.60">
    <property type="entry name" value="FAD/NAD(P)-binding domain"/>
    <property type="match status" value="1"/>
</dbReference>
<dbReference type="PRINTS" id="PR00411">
    <property type="entry name" value="PNDRDTASEI"/>
</dbReference>
<proteinExistence type="predicted"/>
<dbReference type="KEGG" id="tsph:KIH39_06310"/>
<evidence type="ECO:0000313" key="1">
    <source>
        <dbReference type="EMBL" id="QVL33519.1"/>
    </source>
</evidence>
<keyword evidence="2" id="KW-1185">Reference proteome</keyword>
<dbReference type="PANTHER" id="PTHR10668:SF105">
    <property type="entry name" value="DEHYDROGENASE-RELATED"/>
    <property type="match status" value="1"/>
</dbReference>
<dbReference type="RefSeq" id="WP_213498408.1">
    <property type="nucleotide sequence ID" value="NZ_CP074694.1"/>
</dbReference>
<dbReference type="SUPFAM" id="SSF51905">
    <property type="entry name" value="FAD/NAD(P)-binding domain"/>
    <property type="match status" value="1"/>
</dbReference>
<protein>
    <submittedName>
        <fullName evidence="1">NAD(P)/FAD-dependent oxidoreductase</fullName>
    </submittedName>
</protein>